<reference evidence="1 2" key="1">
    <citation type="journal article" date="2018" name="Sci. Rep.">
        <title>Genomic signatures of local adaptation to the degree of environmental predictability in rotifers.</title>
        <authorList>
            <person name="Franch-Gras L."/>
            <person name="Hahn C."/>
            <person name="Garcia-Roger E.M."/>
            <person name="Carmona M.J."/>
            <person name="Serra M."/>
            <person name="Gomez A."/>
        </authorList>
    </citation>
    <scope>NUCLEOTIDE SEQUENCE [LARGE SCALE GENOMIC DNA]</scope>
    <source>
        <strain evidence="1">HYR1</strain>
    </source>
</reference>
<gene>
    <name evidence="1" type="ORF">BpHYR1_020565</name>
</gene>
<evidence type="ECO:0000313" key="2">
    <source>
        <dbReference type="Proteomes" id="UP000276133"/>
    </source>
</evidence>
<proteinExistence type="predicted"/>
<organism evidence="1 2">
    <name type="scientific">Brachionus plicatilis</name>
    <name type="common">Marine rotifer</name>
    <name type="synonym">Brachionus muelleri</name>
    <dbReference type="NCBI Taxonomy" id="10195"/>
    <lineage>
        <taxon>Eukaryota</taxon>
        <taxon>Metazoa</taxon>
        <taxon>Spiralia</taxon>
        <taxon>Gnathifera</taxon>
        <taxon>Rotifera</taxon>
        <taxon>Eurotatoria</taxon>
        <taxon>Monogononta</taxon>
        <taxon>Pseudotrocha</taxon>
        <taxon>Ploima</taxon>
        <taxon>Brachionidae</taxon>
        <taxon>Brachionus</taxon>
    </lineage>
</organism>
<dbReference type="EMBL" id="REGN01001882">
    <property type="protein sequence ID" value="RNA31900.1"/>
    <property type="molecule type" value="Genomic_DNA"/>
</dbReference>
<protein>
    <submittedName>
        <fullName evidence="1">Uncharacterized protein</fullName>
    </submittedName>
</protein>
<accession>A0A3M7S8K0</accession>
<dbReference type="Proteomes" id="UP000276133">
    <property type="component" value="Unassembled WGS sequence"/>
</dbReference>
<comment type="caution">
    <text evidence="1">The sequence shown here is derived from an EMBL/GenBank/DDBJ whole genome shotgun (WGS) entry which is preliminary data.</text>
</comment>
<evidence type="ECO:0000313" key="1">
    <source>
        <dbReference type="EMBL" id="RNA31900.1"/>
    </source>
</evidence>
<sequence length="66" mass="7956">MNTLHHYLFVNLYRALQLLQKLHKLIFNKNCHKIAIDKKSNEIINHKNRGNFFTHAFKKVPENRLT</sequence>
<dbReference type="AlphaFoldDB" id="A0A3M7S8K0"/>
<name>A0A3M7S8K0_BRAPC</name>
<keyword evidence="2" id="KW-1185">Reference proteome</keyword>